<evidence type="ECO:0000313" key="4">
    <source>
        <dbReference type="Proteomes" id="UP000536275"/>
    </source>
</evidence>
<proteinExistence type="predicted"/>
<dbReference type="Proteomes" id="UP000536275">
    <property type="component" value="Unassembled WGS sequence"/>
</dbReference>
<evidence type="ECO:0008006" key="5">
    <source>
        <dbReference type="Google" id="ProtNLM"/>
    </source>
</evidence>
<keyword evidence="2" id="KW-0732">Signal</keyword>
<organism evidence="3 4">
    <name type="scientific">Candida albicans</name>
    <name type="common">Yeast</name>
    <dbReference type="NCBI Taxonomy" id="5476"/>
    <lineage>
        <taxon>Eukaryota</taxon>
        <taxon>Fungi</taxon>
        <taxon>Dikarya</taxon>
        <taxon>Ascomycota</taxon>
        <taxon>Saccharomycotina</taxon>
        <taxon>Pichiomycetes</taxon>
        <taxon>Debaryomycetaceae</taxon>
        <taxon>Candida/Lodderomyces clade</taxon>
        <taxon>Candida</taxon>
    </lineage>
</organism>
<feature type="chain" id="PRO_5034687902" description="Opaque-phase-specific protein OP4" evidence="2">
    <location>
        <begin position="21"/>
        <end position="328"/>
    </location>
</feature>
<gene>
    <name evidence="3" type="ORF">FOB64_003126</name>
</gene>
<dbReference type="EMBL" id="JABWAD010000037">
    <property type="protein sequence ID" value="KAF6069481.1"/>
    <property type="molecule type" value="Genomic_DNA"/>
</dbReference>
<name>A0A8H6C049_CANAX</name>
<feature type="region of interest" description="Disordered" evidence="1">
    <location>
        <begin position="255"/>
        <end position="276"/>
    </location>
</feature>
<comment type="caution">
    <text evidence="3">The sequence shown here is derived from an EMBL/GenBank/DDBJ whole genome shotgun (WGS) entry which is preliminary data.</text>
</comment>
<feature type="signal peptide" evidence="2">
    <location>
        <begin position="1"/>
        <end position="20"/>
    </location>
</feature>
<feature type="compositionally biased region" description="Low complexity" evidence="1">
    <location>
        <begin position="256"/>
        <end position="275"/>
    </location>
</feature>
<evidence type="ECO:0000256" key="2">
    <source>
        <dbReference type="SAM" id="SignalP"/>
    </source>
</evidence>
<dbReference type="AlphaFoldDB" id="A0A8H6C049"/>
<evidence type="ECO:0000256" key="1">
    <source>
        <dbReference type="SAM" id="MobiDB-lite"/>
    </source>
</evidence>
<sequence>MKFSQATILAIFASSALVSAAPANIVSEQTMVKREDVNAIVELINEIKHINQKRDLAEGEDLLELQRRADSVIGELVSALYNSGVIGLSAVQGAIVQGGALIQAVWNSGLLGDVFNKLINDTDLRQALLDVGKALFNSAANLISIWLGGSSSSSSAAPAAAAAAPATNGASKREIMEAAEYLSERDLASILSWIVQTIKDTGIVQSLVNQVINNPDTVITLVYIQNNAGSWIKALAGLFGNALSNGTITASDINNAGSSSKPTAATSGSSSGSSSNNADLNALINKYGGGSGSTSTPTVDTSGLSSDVNTLVNAAGQAASSLKKRKLY</sequence>
<reference evidence="3 4" key="1">
    <citation type="submission" date="2020-03" db="EMBL/GenBank/DDBJ databases">
        <title>FDA dAtabase for Regulatory Grade micrObial Sequences (FDA-ARGOS): Supporting development and validation of Infectious Disease Dx tests.</title>
        <authorList>
            <person name="Campos J."/>
            <person name="Goldberg B."/>
            <person name="Tallon L."/>
            <person name="Sadzewicz L."/>
            <person name="Vavikolanu K."/>
            <person name="Mehta A."/>
            <person name="Aluvathingal J."/>
            <person name="Nadendla S."/>
            <person name="Nandy P."/>
            <person name="Geyer C."/>
            <person name="Yan Y."/>
            <person name="Sichtig H."/>
        </authorList>
    </citation>
    <scope>NUCLEOTIDE SEQUENCE [LARGE SCALE GENOMIC DNA]</scope>
    <source>
        <strain evidence="3 4">FDAARGOS_656</strain>
    </source>
</reference>
<evidence type="ECO:0000313" key="3">
    <source>
        <dbReference type="EMBL" id="KAF6069481.1"/>
    </source>
</evidence>
<accession>A0A8H6C049</accession>
<protein>
    <recommendedName>
        <fullName evidence="5">Opaque-phase-specific protein OP4</fullName>
    </recommendedName>
</protein>